<organism evidence="2 3">
    <name type="scientific">Asparagus officinalis</name>
    <name type="common">Garden asparagus</name>
    <dbReference type="NCBI Taxonomy" id="4686"/>
    <lineage>
        <taxon>Eukaryota</taxon>
        <taxon>Viridiplantae</taxon>
        <taxon>Streptophyta</taxon>
        <taxon>Embryophyta</taxon>
        <taxon>Tracheophyta</taxon>
        <taxon>Spermatophyta</taxon>
        <taxon>Magnoliopsida</taxon>
        <taxon>Liliopsida</taxon>
        <taxon>Asparagales</taxon>
        <taxon>Asparagaceae</taxon>
        <taxon>Asparagoideae</taxon>
        <taxon>Asparagus</taxon>
    </lineage>
</organism>
<keyword evidence="3" id="KW-1185">Reference proteome</keyword>
<dbReference type="AlphaFoldDB" id="A0A5P1F1P7"/>
<gene>
    <name evidence="2" type="ORF">A4U43_C04F17780</name>
</gene>
<dbReference type="Gramene" id="ONK72288">
    <property type="protein sequence ID" value="ONK72288"/>
    <property type="gene ID" value="A4U43_C04F17780"/>
</dbReference>
<reference evidence="3" key="1">
    <citation type="journal article" date="2017" name="Nat. Commun.">
        <title>The asparagus genome sheds light on the origin and evolution of a young Y chromosome.</title>
        <authorList>
            <person name="Harkess A."/>
            <person name="Zhou J."/>
            <person name="Xu C."/>
            <person name="Bowers J.E."/>
            <person name="Van der Hulst R."/>
            <person name="Ayyampalayam S."/>
            <person name="Mercati F."/>
            <person name="Riccardi P."/>
            <person name="McKain M.R."/>
            <person name="Kakrana A."/>
            <person name="Tang H."/>
            <person name="Ray J."/>
            <person name="Groenendijk J."/>
            <person name="Arikit S."/>
            <person name="Mathioni S.M."/>
            <person name="Nakano M."/>
            <person name="Shan H."/>
            <person name="Telgmann-Rauber A."/>
            <person name="Kanno A."/>
            <person name="Yue Z."/>
            <person name="Chen H."/>
            <person name="Li W."/>
            <person name="Chen Y."/>
            <person name="Xu X."/>
            <person name="Zhang Y."/>
            <person name="Luo S."/>
            <person name="Chen H."/>
            <person name="Gao J."/>
            <person name="Mao Z."/>
            <person name="Pires J.C."/>
            <person name="Luo M."/>
            <person name="Kudrna D."/>
            <person name="Wing R.A."/>
            <person name="Meyers B.C."/>
            <person name="Yi K."/>
            <person name="Kong H."/>
            <person name="Lavrijsen P."/>
            <person name="Sunseri F."/>
            <person name="Falavigna A."/>
            <person name="Ye Y."/>
            <person name="Leebens-Mack J.H."/>
            <person name="Chen G."/>
        </authorList>
    </citation>
    <scope>NUCLEOTIDE SEQUENCE [LARGE SCALE GENOMIC DNA]</scope>
    <source>
        <strain evidence="3">cv. DH0086</strain>
    </source>
</reference>
<protein>
    <submittedName>
        <fullName evidence="2">Uncharacterized protein</fullName>
    </submittedName>
</protein>
<dbReference type="Proteomes" id="UP000243459">
    <property type="component" value="Chromosome 4"/>
</dbReference>
<sequence length="126" mass="13879">MSGGAGSLSGRSVPCSAGGGSVGAQPAAVGSAPLPASAREEERGERKESNERGGDEKRERFEGERNLDDFVLLFRICLLTVSIGFYRLRLWPCRRFILLVTSLDEIDKLRESRTNCLDLLLHRIKS</sequence>
<feature type="compositionally biased region" description="Basic and acidic residues" evidence="1">
    <location>
        <begin position="38"/>
        <end position="60"/>
    </location>
</feature>
<feature type="region of interest" description="Disordered" evidence="1">
    <location>
        <begin position="1"/>
        <end position="60"/>
    </location>
</feature>
<evidence type="ECO:0000313" key="3">
    <source>
        <dbReference type="Proteomes" id="UP000243459"/>
    </source>
</evidence>
<evidence type="ECO:0000313" key="2">
    <source>
        <dbReference type="EMBL" id="ONK72288.1"/>
    </source>
</evidence>
<accession>A0A5P1F1P7</accession>
<name>A0A5P1F1P7_ASPOF</name>
<dbReference type="EMBL" id="CM007384">
    <property type="protein sequence ID" value="ONK72288.1"/>
    <property type="molecule type" value="Genomic_DNA"/>
</dbReference>
<proteinExistence type="predicted"/>
<evidence type="ECO:0000256" key="1">
    <source>
        <dbReference type="SAM" id="MobiDB-lite"/>
    </source>
</evidence>